<feature type="signal peptide" evidence="1">
    <location>
        <begin position="1"/>
        <end position="23"/>
    </location>
</feature>
<dbReference type="EMBL" id="JACHMI010000001">
    <property type="protein sequence ID" value="MBB6547217.1"/>
    <property type="molecule type" value="Genomic_DNA"/>
</dbReference>
<evidence type="ECO:0000256" key="1">
    <source>
        <dbReference type="SAM" id="SignalP"/>
    </source>
</evidence>
<reference evidence="2 3" key="1">
    <citation type="submission" date="2020-08" db="EMBL/GenBank/DDBJ databases">
        <title>Sequencing the genomes of 1000 actinobacteria strains.</title>
        <authorList>
            <person name="Klenk H.-P."/>
        </authorList>
    </citation>
    <scope>NUCLEOTIDE SEQUENCE [LARGE SCALE GENOMIC DNA]</scope>
    <source>
        <strain evidence="2 3">DSM 43768</strain>
    </source>
</reference>
<accession>A0A7X0TX51</accession>
<evidence type="ECO:0008006" key="4">
    <source>
        <dbReference type="Google" id="ProtNLM"/>
    </source>
</evidence>
<dbReference type="AlphaFoldDB" id="A0A7X0TX51"/>
<dbReference type="Proteomes" id="UP000565579">
    <property type="component" value="Unassembled WGS sequence"/>
</dbReference>
<keyword evidence="3" id="KW-1185">Reference proteome</keyword>
<proteinExistence type="predicted"/>
<sequence length="155" mass="17499">MRTAILRGATATAALLSVLSAGAHSAAAQPAQQNQAVRTPHVQPIRGGEVRHADFPHTRQGLIRAGKWVHRRGNCGDSFCTIQYYPPRNTYRAYKMFRCGTFRLLDFQGRYHTHNHGSLRVHLLDRNQKVIRRIASGGRPIVNWGPVFFVKTCKR</sequence>
<feature type="chain" id="PRO_5039547858" description="Secreted protein" evidence="1">
    <location>
        <begin position="24"/>
        <end position="155"/>
    </location>
</feature>
<gene>
    <name evidence="2" type="ORF">HD593_002012</name>
</gene>
<evidence type="ECO:0000313" key="3">
    <source>
        <dbReference type="Proteomes" id="UP000565579"/>
    </source>
</evidence>
<protein>
    <recommendedName>
        <fullName evidence="4">Secreted protein</fullName>
    </recommendedName>
</protein>
<organism evidence="2 3">
    <name type="scientific">Nonomuraea rubra</name>
    <dbReference type="NCBI Taxonomy" id="46180"/>
    <lineage>
        <taxon>Bacteria</taxon>
        <taxon>Bacillati</taxon>
        <taxon>Actinomycetota</taxon>
        <taxon>Actinomycetes</taxon>
        <taxon>Streptosporangiales</taxon>
        <taxon>Streptosporangiaceae</taxon>
        <taxon>Nonomuraea</taxon>
    </lineage>
</organism>
<comment type="caution">
    <text evidence="2">The sequence shown here is derived from an EMBL/GenBank/DDBJ whole genome shotgun (WGS) entry which is preliminary data.</text>
</comment>
<name>A0A7X0TX51_9ACTN</name>
<evidence type="ECO:0000313" key="2">
    <source>
        <dbReference type="EMBL" id="MBB6547217.1"/>
    </source>
</evidence>
<keyword evidence="1" id="KW-0732">Signal</keyword>
<dbReference type="RefSeq" id="WP_185101891.1">
    <property type="nucleotide sequence ID" value="NZ_BAAAXY010000131.1"/>
</dbReference>